<dbReference type="EMBL" id="CP002345">
    <property type="protein sequence ID" value="ADQ79344.1"/>
    <property type="molecule type" value="Genomic_DNA"/>
</dbReference>
<evidence type="ECO:0000256" key="1">
    <source>
        <dbReference type="ARBA" id="ARBA00001231"/>
    </source>
</evidence>
<dbReference type="GO" id="GO:0005975">
    <property type="term" value="P:carbohydrate metabolic process"/>
    <property type="evidence" value="ECO:0007669"/>
    <property type="project" value="InterPro"/>
</dbReference>
<proteinExistence type="inferred from homology"/>
<evidence type="ECO:0000256" key="6">
    <source>
        <dbReference type="PIRSR" id="PIRSR625705-1"/>
    </source>
</evidence>
<dbReference type="Gene3D" id="3.20.20.80">
    <property type="entry name" value="Glycosidases"/>
    <property type="match status" value="1"/>
</dbReference>
<dbReference type="Gene3D" id="2.60.120.260">
    <property type="entry name" value="Galactose-binding domain-like"/>
    <property type="match status" value="1"/>
</dbReference>
<keyword evidence="5 9" id="KW-0326">Glycosidase</keyword>
<dbReference type="RefSeq" id="WP_013444713.1">
    <property type="nucleotide sequence ID" value="NC_014734.1"/>
</dbReference>
<feature type="active site" description="Proton donor" evidence="6">
    <location>
        <position position="350"/>
    </location>
</feature>
<dbReference type="EC" id="3.2.1.52" evidence="3"/>
<dbReference type="InterPro" id="IPR008979">
    <property type="entry name" value="Galactose-bd-like_sf"/>
</dbReference>
<dbReference type="SUPFAM" id="SSF55545">
    <property type="entry name" value="beta-N-acetylhexosaminidase-like domain"/>
    <property type="match status" value="1"/>
</dbReference>
<evidence type="ECO:0000256" key="3">
    <source>
        <dbReference type="ARBA" id="ARBA00012663"/>
    </source>
</evidence>
<dbReference type="InterPro" id="IPR015883">
    <property type="entry name" value="Glyco_hydro_20_cat"/>
</dbReference>
<sequence>MIKLSTFFRRRLMGVCVLVGCNSFSLLLAGEYNIIPYPQTLIPQSGSFTFNKRTTVYCPFNKPEVLRLARQFSAHFEVVSGIKLAMADIANANRKTNNAVIFQPEVNLENAEAYRLSISANAISIKASAANGFFYGLHTLYQLLPEAIYGKKLVAGKKWSARAVEIKDSPRFAYRGLHLDVCRHFFPIAFIKKYIDAMAIHKFNTFHWHLTEDQGWRIEIKKYPRLTEVGSKRAETLVGYYYDRLPQAYDGKPYGGFYTQAEAREIVAYAKERFITVIPEIELPGHAQAAIAAYPYLSCKQDSSVKVATKWGVFKEVYCPRDTTFKFLEDVLTEIMAIFPSTYIHIGGDECPKDRWKTCPDCQAMIKNLNLKDENGLQSYFVHRIERFLNSKGRKMIGWDEILDGGLDPNATVMSWRGTQGGITAAKAGNDVIMTPGTYCYFDKYQAEPLNEPTTIGGFLPLKMVYEYEPIPTELTADEAKHVLGAQANVWTEYMPTAESVEYMVFPRLSAMAEVVWSDKATRNWESFRNRMPSEFNRYEQLGIKASKSFYEVQFQSAVTADKKLQISLSCDCPNARIHYIINGKTTVYKAPFILSESAEVAAKAFIGGKQRGRTITKSYQLSKLTGLAYTQNQQGGWYDGGNSRALTDGVPGNDKVYAQWVGFGKGRDVELVVDMQSALKIEHFSVGMLNAPAMCAQISPEIKLYGSTDGVNYRLLAEKHFTPPTSPDKVIVRPVFTFTPTEVRYLKVQLRNANYCPPDKLENAECGVLFLDEIGAW</sequence>
<protein>
    <recommendedName>
        <fullName evidence="3">beta-N-acetylhexosaminidase</fullName>
        <ecNumber evidence="3">3.2.1.52</ecNumber>
    </recommendedName>
</protein>
<dbReference type="Pfam" id="PF02838">
    <property type="entry name" value="Glyco_hydro_20b"/>
    <property type="match status" value="1"/>
</dbReference>
<dbReference type="SUPFAM" id="SSF51445">
    <property type="entry name" value="(Trans)glycosidases"/>
    <property type="match status" value="1"/>
</dbReference>
<dbReference type="KEGG" id="ppn:Palpr_1197"/>
<dbReference type="GO" id="GO:0016020">
    <property type="term" value="C:membrane"/>
    <property type="evidence" value="ECO:0007669"/>
    <property type="project" value="TreeGrafter"/>
</dbReference>
<comment type="similarity">
    <text evidence="2">Belongs to the glycosyl hydrolase 20 family.</text>
</comment>
<evidence type="ECO:0000313" key="9">
    <source>
        <dbReference type="EMBL" id="ADQ79344.1"/>
    </source>
</evidence>
<dbReference type="SUPFAM" id="SSF49785">
    <property type="entry name" value="Galactose-binding domain-like"/>
    <property type="match status" value="1"/>
</dbReference>
<dbReference type="PANTHER" id="PTHR22600:SF57">
    <property type="entry name" value="BETA-N-ACETYLHEXOSAMINIDASE"/>
    <property type="match status" value="1"/>
</dbReference>
<dbReference type="InterPro" id="IPR029018">
    <property type="entry name" value="Hex-like_dom2"/>
</dbReference>
<reference evidence="9 10" key="2">
    <citation type="journal article" date="2011" name="Stand. Genomic Sci.">
        <title>Complete genome sequence of Paludibacter propionicigenes type strain (WB4).</title>
        <authorList>
            <person name="Gronow S."/>
            <person name="Munk C."/>
            <person name="Lapidus A."/>
            <person name="Nolan M."/>
            <person name="Lucas S."/>
            <person name="Hammon N."/>
            <person name="Deshpande S."/>
            <person name="Cheng J.F."/>
            <person name="Tapia R."/>
            <person name="Han C."/>
            <person name="Goodwin L."/>
            <person name="Pitluck S."/>
            <person name="Liolios K."/>
            <person name="Ivanova N."/>
            <person name="Mavromatis K."/>
            <person name="Mikhailova N."/>
            <person name="Pati A."/>
            <person name="Chen A."/>
            <person name="Palaniappan K."/>
            <person name="Land M."/>
            <person name="Hauser L."/>
            <person name="Chang Y.J."/>
            <person name="Jeffries C.D."/>
            <person name="Brambilla E."/>
            <person name="Rohde M."/>
            <person name="Goker M."/>
            <person name="Detter J.C."/>
            <person name="Woyke T."/>
            <person name="Bristow J."/>
            <person name="Eisen J.A."/>
            <person name="Markowitz V."/>
            <person name="Hugenholtz P."/>
            <person name="Kyrpides N.C."/>
            <person name="Klenk H.P."/>
        </authorList>
    </citation>
    <scope>NUCLEOTIDE SEQUENCE [LARGE SCALE GENOMIC DNA]</scope>
    <source>
        <strain evidence="10">DSM 17365 / JCM 13257 / WB4</strain>
    </source>
</reference>
<dbReference type="Gene3D" id="3.30.379.10">
    <property type="entry name" value="Chitobiase/beta-hexosaminidase domain 2-like"/>
    <property type="match status" value="1"/>
</dbReference>
<dbReference type="PANTHER" id="PTHR22600">
    <property type="entry name" value="BETA-HEXOSAMINIDASE"/>
    <property type="match status" value="1"/>
</dbReference>
<evidence type="ECO:0000313" key="10">
    <source>
        <dbReference type="Proteomes" id="UP000008718"/>
    </source>
</evidence>
<dbReference type="STRING" id="694427.Palpr_1197"/>
<evidence type="ECO:0000256" key="4">
    <source>
        <dbReference type="ARBA" id="ARBA00022801"/>
    </source>
</evidence>
<evidence type="ECO:0000259" key="8">
    <source>
        <dbReference type="Pfam" id="PF02838"/>
    </source>
</evidence>
<keyword evidence="10" id="KW-1185">Reference proteome</keyword>
<dbReference type="PRINTS" id="PR00738">
    <property type="entry name" value="GLHYDRLASE20"/>
</dbReference>
<dbReference type="InterPro" id="IPR025705">
    <property type="entry name" value="Beta_hexosaminidase_sua/sub"/>
</dbReference>
<keyword evidence="4 9" id="KW-0378">Hydrolase</keyword>
<dbReference type="CAZy" id="GH20">
    <property type="family name" value="Glycoside Hydrolase Family 20"/>
</dbReference>
<dbReference type="GO" id="GO:0030203">
    <property type="term" value="P:glycosaminoglycan metabolic process"/>
    <property type="evidence" value="ECO:0007669"/>
    <property type="project" value="TreeGrafter"/>
</dbReference>
<dbReference type="Pfam" id="PF00728">
    <property type="entry name" value="Glyco_hydro_20"/>
    <property type="match status" value="1"/>
</dbReference>
<evidence type="ECO:0000256" key="5">
    <source>
        <dbReference type="ARBA" id="ARBA00023295"/>
    </source>
</evidence>
<gene>
    <name evidence="9" type="ordered locus">Palpr_1197</name>
</gene>
<dbReference type="InterPro" id="IPR017853">
    <property type="entry name" value="GH"/>
</dbReference>
<name>E4T3Q0_PALPW</name>
<accession>E4T3Q0</accession>
<organism evidence="9 10">
    <name type="scientific">Paludibacter propionicigenes (strain DSM 17365 / JCM 13257 / WB4)</name>
    <dbReference type="NCBI Taxonomy" id="694427"/>
    <lineage>
        <taxon>Bacteria</taxon>
        <taxon>Pseudomonadati</taxon>
        <taxon>Bacteroidota</taxon>
        <taxon>Bacteroidia</taxon>
        <taxon>Bacteroidales</taxon>
        <taxon>Paludibacteraceae</taxon>
        <taxon>Paludibacter</taxon>
    </lineage>
</organism>
<dbReference type="GO" id="GO:0004563">
    <property type="term" value="F:beta-N-acetylhexosaminidase activity"/>
    <property type="evidence" value="ECO:0007669"/>
    <property type="project" value="UniProtKB-EC"/>
</dbReference>
<comment type="catalytic activity">
    <reaction evidence="1">
        <text>Hydrolysis of terminal non-reducing N-acetyl-D-hexosamine residues in N-acetyl-beta-D-hexosaminides.</text>
        <dbReference type="EC" id="3.2.1.52"/>
    </reaction>
</comment>
<evidence type="ECO:0000256" key="2">
    <source>
        <dbReference type="ARBA" id="ARBA00006285"/>
    </source>
</evidence>
<evidence type="ECO:0000259" key="7">
    <source>
        <dbReference type="Pfam" id="PF00728"/>
    </source>
</evidence>
<feature type="domain" description="Beta-hexosaminidase bacterial type N-terminal" evidence="8">
    <location>
        <begin position="32"/>
        <end position="168"/>
    </location>
</feature>
<dbReference type="HOGENOM" id="CLU_007082_5_0_10"/>
<dbReference type="CDD" id="cd06563">
    <property type="entry name" value="GH20_chitobiase-like"/>
    <property type="match status" value="1"/>
</dbReference>
<dbReference type="eggNOG" id="COG3525">
    <property type="taxonomic scope" value="Bacteria"/>
</dbReference>
<feature type="domain" description="Glycoside hydrolase family 20 catalytic" evidence="7">
    <location>
        <begin position="172"/>
        <end position="519"/>
    </location>
</feature>
<reference key="1">
    <citation type="submission" date="2010-11" db="EMBL/GenBank/DDBJ databases">
        <title>The complete genome of Paludibacter propionicigenes DSM 17365.</title>
        <authorList>
            <consortium name="US DOE Joint Genome Institute (JGI-PGF)"/>
            <person name="Lucas S."/>
            <person name="Copeland A."/>
            <person name="Lapidus A."/>
            <person name="Bruce D."/>
            <person name="Goodwin L."/>
            <person name="Pitluck S."/>
            <person name="Kyrpides N."/>
            <person name="Mavromatis K."/>
            <person name="Ivanova N."/>
            <person name="Munk A.C."/>
            <person name="Brettin T."/>
            <person name="Detter J.C."/>
            <person name="Han C."/>
            <person name="Tapia R."/>
            <person name="Land M."/>
            <person name="Hauser L."/>
            <person name="Markowitz V."/>
            <person name="Cheng J.-F."/>
            <person name="Hugenholtz P."/>
            <person name="Woyke T."/>
            <person name="Wu D."/>
            <person name="Gronow S."/>
            <person name="Wellnitz S."/>
            <person name="Brambilla E."/>
            <person name="Klenk H.-P."/>
            <person name="Eisen J.A."/>
        </authorList>
    </citation>
    <scope>NUCLEOTIDE SEQUENCE</scope>
    <source>
        <strain>WB4</strain>
    </source>
</reference>
<dbReference type="InterPro" id="IPR015882">
    <property type="entry name" value="HEX_bac_N"/>
</dbReference>
<dbReference type="AlphaFoldDB" id="E4T3Q0"/>
<dbReference type="OrthoDB" id="1090159at2"/>
<dbReference type="Proteomes" id="UP000008718">
    <property type="component" value="Chromosome"/>
</dbReference>